<keyword evidence="3" id="KW-0472">Membrane</keyword>
<dbReference type="Proteomes" id="UP001597183">
    <property type="component" value="Unassembled WGS sequence"/>
</dbReference>
<feature type="region of interest" description="Disordered" evidence="2">
    <location>
        <begin position="90"/>
        <end position="142"/>
    </location>
</feature>
<protein>
    <submittedName>
        <fullName evidence="5">Carbohydrate-binding protein</fullName>
    </submittedName>
</protein>
<evidence type="ECO:0000256" key="2">
    <source>
        <dbReference type="SAM" id="MobiDB-lite"/>
    </source>
</evidence>
<dbReference type="InterPro" id="IPR006584">
    <property type="entry name" value="Cellulose-bd_IV"/>
</dbReference>
<keyword evidence="3" id="KW-0812">Transmembrane</keyword>
<dbReference type="Gene3D" id="2.60.120.260">
    <property type="entry name" value="Galactose-binding domain-like"/>
    <property type="match status" value="1"/>
</dbReference>
<sequence>MNRHRAWRSAGSPALAAAPWVVIFSGIVALAVLLAVTLWSGLNRDSSRSGTAGTNNVADQFPPPMPAVSLSPGALSSALAPGYPATAYPPGYPGSSPGSSPGPPPGGSSTAFSPAPGQGSDAPARTGTISPTTPAPAATTTSARTATVDAFAVQQAESFSARSGGTVVACDEGGKAVTALGNGDWLRYDNVDFGTTRAVDFLARAASGVTGGGSGLIQIRLDSPSATPIGDFALDNTGGWQSWRSVPGNVSAPTGTHTLYLTFQSAQPADYAALNWFTFRT</sequence>
<feature type="compositionally biased region" description="Polar residues" evidence="2">
    <location>
        <begin position="48"/>
        <end position="58"/>
    </location>
</feature>
<keyword evidence="6" id="KW-1185">Reference proteome</keyword>
<feature type="domain" description="CBM6" evidence="4">
    <location>
        <begin position="152"/>
        <end position="280"/>
    </location>
</feature>
<dbReference type="PROSITE" id="PS51175">
    <property type="entry name" value="CBM6"/>
    <property type="match status" value="1"/>
</dbReference>
<reference evidence="6" key="1">
    <citation type="journal article" date="2019" name="Int. J. Syst. Evol. Microbiol.">
        <title>The Global Catalogue of Microorganisms (GCM) 10K type strain sequencing project: providing services to taxonomists for standard genome sequencing and annotation.</title>
        <authorList>
            <consortium name="The Broad Institute Genomics Platform"/>
            <consortium name="The Broad Institute Genome Sequencing Center for Infectious Disease"/>
            <person name="Wu L."/>
            <person name="Ma J."/>
        </authorList>
    </citation>
    <scope>NUCLEOTIDE SEQUENCE [LARGE SCALE GENOMIC DNA]</scope>
    <source>
        <strain evidence="6">CCM 7526</strain>
    </source>
</reference>
<feature type="compositionally biased region" description="Low complexity" evidence="2">
    <location>
        <begin position="126"/>
        <end position="142"/>
    </location>
</feature>
<organism evidence="5 6">
    <name type="scientific">Actinoplanes sichuanensis</name>
    <dbReference type="NCBI Taxonomy" id="512349"/>
    <lineage>
        <taxon>Bacteria</taxon>
        <taxon>Bacillati</taxon>
        <taxon>Actinomycetota</taxon>
        <taxon>Actinomycetes</taxon>
        <taxon>Micromonosporales</taxon>
        <taxon>Micromonosporaceae</taxon>
        <taxon>Actinoplanes</taxon>
    </lineage>
</organism>
<feature type="compositionally biased region" description="Low complexity" evidence="2">
    <location>
        <begin position="90"/>
        <end position="99"/>
    </location>
</feature>
<accession>A0ABW4AN74</accession>
<dbReference type="InterPro" id="IPR005084">
    <property type="entry name" value="CBM6"/>
</dbReference>
<evidence type="ECO:0000259" key="4">
    <source>
        <dbReference type="PROSITE" id="PS51175"/>
    </source>
</evidence>
<evidence type="ECO:0000256" key="1">
    <source>
        <dbReference type="ARBA" id="ARBA00022729"/>
    </source>
</evidence>
<feature type="region of interest" description="Disordered" evidence="2">
    <location>
        <begin position="44"/>
        <end position="69"/>
    </location>
</feature>
<evidence type="ECO:0000313" key="6">
    <source>
        <dbReference type="Proteomes" id="UP001597183"/>
    </source>
</evidence>
<dbReference type="InterPro" id="IPR008979">
    <property type="entry name" value="Galactose-bd-like_sf"/>
</dbReference>
<dbReference type="SMART" id="SM00606">
    <property type="entry name" value="CBD_IV"/>
    <property type="match status" value="1"/>
</dbReference>
<gene>
    <name evidence="5" type="ORF">ACFQ5G_42390</name>
</gene>
<dbReference type="CDD" id="cd04084">
    <property type="entry name" value="CBM6_xylanase-like"/>
    <property type="match status" value="1"/>
</dbReference>
<dbReference type="EMBL" id="JBHTMK010000053">
    <property type="protein sequence ID" value="MFD1372014.1"/>
    <property type="molecule type" value="Genomic_DNA"/>
</dbReference>
<evidence type="ECO:0000313" key="5">
    <source>
        <dbReference type="EMBL" id="MFD1372014.1"/>
    </source>
</evidence>
<dbReference type="Pfam" id="PF03422">
    <property type="entry name" value="CBM_6"/>
    <property type="match status" value="1"/>
</dbReference>
<feature type="compositionally biased region" description="Low complexity" evidence="2">
    <location>
        <begin position="107"/>
        <end position="117"/>
    </location>
</feature>
<dbReference type="SUPFAM" id="SSF49785">
    <property type="entry name" value="Galactose-binding domain-like"/>
    <property type="match status" value="1"/>
</dbReference>
<proteinExistence type="predicted"/>
<name>A0ABW4AN74_9ACTN</name>
<comment type="caution">
    <text evidence="5">The sequence shown here is derived from an EMBL/GenBank/DDBJ whole genome shotgun (WGS) entry which is preliminary data.</text>
</comment>
<keyword evidence="1" id="KW-0732">Signal</keyword>
<feature type="transmembrane region" description="Helical" evidence="3">
    <location>
        <begin position="20"/>
        <end position="39"/>
    </location>
</feature>
<evidence type="ECO:0000256" key="3">
    <source>
        <dbReference type="SAM" id="Phobius"/>
    </source>
</evidence>
<keyword evidence="3" id="KW-1133">Transmembrane helix</keyword>